<reference evidence="3 4" key="1">
    <citation type="journal article" date="2016" name="Genome Biol. Evol.">
        <title>Divergent and convergent evolution of fungal pathogenicity.</title>
        <authorList>
            <person name="Shang Y."/>
            <person name="Xiao G."/>
            <person name="Zheng P."/>
            <person name="Cen K."/>
            <person name="Zhan S."/>
            <person name="Wang C."/>
        </authorList>
    </citation>
    <scope>NUCLEOTIDE SEQUENCE [LARGE SCALE GENOMIC DNA]</scope>
    <source>
        <strain evidence="3 4">RCEF 264</strain>
    </source>
</reference>
<feature type="compositionally biased region" description="Acidic residues" evidence="1">
    <location>
        <begin position="226"/>
        <end position="240"/>
    </location>
</feature>
<feature type="compositionally biased region" description="Basic and acidic residues" evidence="1">
    <location>
        <begin position="241"/>
        <end position="279"/>
    </location>
</feature>
<keyword evidence="3" id="KW-0687">Ribonucleoprotein</keyword>
<dbReference type="EMBL" id="AZHD01000009">
    <property type="protein sequence ID" value="OAA60425.1"/>
    <property type="molecule type" value="Genomic_DNA"/>
</dbReference>
<dbReference type="PANTHER" id="PTHR21357">
    <property type="entry name" value="FAM172 FAMILY PROTEIN HOMOLOG CG10038"/>
    <property type="match status" value="1"/>
</dbReference>
<dbReference type="Pfam" id="PF22749">
    <property type="entry name" value="Arb2"/>
    <property type="match status" value="1"/>
</dbReference>
<accession>A0A167TBM1</accession>
<dbReference type="Proteomes" id="UP000076874">
    <property type="component" value="Unassembled WGS sequence"/>
</dbReference>
<dbReference type="GO" id="GO:0005634">
    <property type="term" value="C:nucleus"/>
    <property type="evidence" value="ECO:0007669"/>
    <property type="project" value="TreeGrafter"/>
</dbReference>
<keyword evidence="4" id="KW-1185">Reference proteome</keyword>
<dbReference type="GO" id="GO:0005840">
    <property type="term" value="C:ribosome"/>
    <property type="evidence" value="ECO:0007669"/>
    <property type="project" value="UniProtKB-KW"/>
</dbReference>
<dbReference type="InterPro" id="IPR053858">
    <property type="entry name" value="Arb2_dom"/>
</dbReference>
<evidence type="ECO:0000313" key="4">
    <source>
        <dbReference type="Proteomes" id="UP000076874"/>
    </source>
</evidence>
<evidence type="ECO:0000256" key="1">
    <source>
        <dbReference type="SAM" id="MobiDB-lite"/>
    </source>
</evidence>
<protein>
    <submittedName>
        <fullName evidence="3">Mitochondrial 40S ribosomal protein mrp2</fullName>
    </submittedName>
</protein>
<dbReference type="AlphaFoldDB" id="A0A167TBM1"/>
<evidence type="ECO:0000313" key="3">
    <source>
        <dbReference type="EMBL" id="OAA60425.1"/>
    </source>
</evidence>
<feature type="region of interest" description="Disordered" evidence="1">
    <location>
        <begin position="224"/>
        <end position="325"/>
    </location>
</feature>
<proteinExistence type="predicted"/>
<dbReference type="OrthoDB" id="421951at2759"/>
<dbReference type="STRING" id="1081102.A0A167TBM1"/>
<name>A0A167TBM1_9HYPO</name>
<dbReference type="GO" id="GO:0031048">
    <property type="term" value="P:regulatory ncRNA-mediated heterochromatin formation"/>
    <property type="evidence" value="ECO:0007669"/>
    <property type="project" value="TreeGrafter"/>
</dbReference>
<evidence type="ECO:0000259" key="2">
    <source>
        <dbReference type="Pfam" id="PF22749"/>
    </source>
</evidence>
<gene>
    <name evidence="3" type="ORF">SPI_05549</name>
</gene>
<sequence>MFRRLWSGLPDAPEFPETLEELGYFVNADDEIRSIADPKYYFKYFLNKNTYWNDRQRFAFNTAVQNVVLDRLAALGLEAVRLPRDAHPDEPHVRVLATADLATAARVVVFVGETAQDLGILAHRVVGGPGGVAQGSLVPADAAVAVDTPLAGPDGNARMARVACYGCPVHSAGPSWLTERLFVDAQAAVLAWGEAVARDRAYANPTIDVTYAEAVAAGNDANWADYDGETEVGWGDDEKDDKDKDDKDDKDKKDEKDKKDKKKEVKTDTVNEASGEKMAEFTNHNETAESSGQQDTEAQVTSNRNVGDEVEAVGGQLATTSIHQG</sequence>
<keyword evidence="3" id="KW-0689">Ribosomal protein</keyword>
<organism evidence="3 4">
    <name type="scientific">Niveomyces insectorum RCEF 264</name>
    <dbReference type="NCBI Taxonomy" id="1081102"/>
    <lineage>
        <taxon>Eukaryota</taxon>
        <taxon>Fungi</taxon>
        <taxon>Dikarya</taxon>
        <taxon>Ascomycota</taxon>
        <taxon>Pezizomycotina</taxon>
        <taxon>Sordariomycetes</taxon>
        <taxon>Hypocreomycetidae</taxon>
        <taxon>Hypocreales</taxon>
        <taxon>Cordycipitaceae</taxon>
        <taxon>Niveomyces</taxon>
    </lineage>
</organism>
<feature type="domain" description="Arb2" evidence="2">
    <location>
        <begin position="15"/>
        <end position="139"/>
    </location>
</feature>
<dbReference type="GO" id="GO:0035197">
    <property type="term" value="F:siRNA binding"/>
    <property type="evidence" value="ECO:0007669"/>
    <property type="project" value="TreeGrafter"/>
</dbReference>
<comment type="caution">
    <text evidence="3">The sequence shown here is derived from an EMBL/GenBank/DDBJ whole genome shotgun (WGS) entry which is preliminary data.</text>
</comment>
<dbReference type="InterPro" id="IPR048263">
    <property type="entry name" value="Arb2"/>
</dbReference>
<dbReference type="PANTHER" id="PTHR21357:SF4">
    <property type="entry name" value="FAM172 FAMILY PROTEIN HOMOLOG CG10038"/>
    <property type="match status" value="1"/>
</dbReference>
<feature type="compositionally biased region" description="Polar residues" evidence="1">
    <location>
        <begin position="282"/>
        <end position="305"/>
    </location>
</feature>